<evidence type="ECO:0000313" key="2">
    <source>
        <dbReference type="EMBL" id="RIW02568.1"/>
    </source>
</evidence>
<protein>
    <submittedName>
        <fullName evidence="2">Cadherin repeat domain-containing protein</fullName>
    </submittedName>
</protein>
<dbReference type="CDD" id="cd11304">
    <property type="entry name" value="Cadherin_repeat"/>
    <property type="match status" value="1"/>
</dbReference>
<name>A0A8B3D8X0_VIBHA</name>
<gene>
    <name evidence="2" type="ORF">DS957_025180</name>
</gene>
<organism evidence="2 3">
    <name type="scientific">Vibrio harveyi</name>
    <name type="common">Beneckea harveyi</name>
    <dbReference type="NCBI Taxonomy" id="669"/>
    <lineage>
        <taxon>Bacteria</taxon>
        <taxon>Pseudomonadati</taxon>
        <taxon>Pseudomonadota</taxon>
        <taxon>Gammaproteobacteria</taxon>
        <taxon>Vibrionales</taxon>
        <taxon>Vibrionaceae</taxon>
        <taxon>Vibrio</taxon>
    </lineage>
</organism>
<sequence>MKKYYFLLFFAAVIAGCGGGGGDSKPDNSNSSTQTTKQSRAQLKVEDTTLAFDGVGHVLNTTMSNVQGTITYQILSSTPSNVVQIDESGQLQILRPGIAKVKATDNSSIYESSEAEFTVTVSKGTNPDLVVNELNLNALNKDGELLVVRGQRGQISFEVVDGDEHLVRVNQNGRVYAIGAQGQARIRIHDTGDDYYQARDIYANVHVFQVGAEQLQFAPLSPVYRDGLTLEPVRLDDVETESLTFKLADSNVQSDVVEILDKNTGLLLIHNAGQVEIEATATYSQGFVQQQQTARFVVNVAKGKRQPLNSINIAANYSANQSLYPLVSNAKGDYYFDVAEGQDVARVSPNGDALIIQGVGQAKIDIIEREIRNFPNTQTQITVDIAPAPHPDMEDVAIALTYQDELTVPLQFAGQKGKLSLVDSIPEGLQIAAGKIYVNRAGSYTLRFEDDGGEYYQSTQFDVVLNVAKAQGSAMPVKDYEVVYSTNHQFQLLRDFELLASGDGIEVLDNTQPSVADAIANGLVHVYKAGVTTLTLRRKESQNYTAGPEQTVTFTILSAPSRIQISSDVEVNWNALKPSVAKPTISGVVGQVSYAFAEGSETDVVSLDPNSGEMRILNAGSTRIVVSDVGNEQYSAGQASFSVTVKPIESRATIAYPQATYGSGDKLQPNLNGDGVKAEYRLINQSAPSVKMASNNGELTILHAGDYMVEATLTGRNYLTKKVSYQGKIGKADHPGLSVLRQDVEFEPFKEVVLDFGRAIGERSYVLHNTRRENIASLDPSRGVITLKGYDSSSAVQIRIAEKETRDYKEMSDTPVTVALNLSASGVADKYTHLTGGQTVVGSELNAQQFANLKESEFGIMGASLLREPTDTELVENGEGKVALLLMRPTDNDDPMAVRAVWMHIARFDGCRAALLDPNDPRPFLAIDYSAEGYCKTGATFRMTRYLVIDDSKLEKGTKYEIVSPLIQYRRGHREFLATKKGGQYAEPGVIYHKGEYGPPDTLYEWSVVTFEYQKN</sequence>
<feature type="region of interest" description="Disordered" evidence="1">
    <location>
        <begin position="21"/>
        <end position="40"/>
    </location>
</feature>
<feature type="compositionally biased region" description="Low complexity" evidence="1">
    <location>
        <begin position="28"/>
        <end position="39"/>
    </location>
</feature>
<accession>A0A8B3D8X0</accession>
<dbReference type="PROSITE" id="PS51257">
    <property type="entry name" value="PROKAR_LIPOPROTEIN"/>
    <property type="match status" value="1"/>
</dbReference>
<evidence type="ECO:0000313" key="3">
    <source>
        <dbReference type="Proteomes" id="UP000253437"/>
    </source>
</evidence>
<dbReference type="EMBL" id="QOUW02000174">
    <property type="protein sequence ID" value="RIW02568.1"/>
    <property type="molecule type" value="Genomic_DNA"/>
</dbReference>
<dbReference type="Proteomes" id="UP000253437">
    <property type="component" value="Unassembled WGS sequence"/>
</dbReference>
<proteinExistence type="predicted"/>
<reference evidence="2 3" key="1">
    <citation type="submission" date="2018-08" db="EMBL/GenBank/DDBJ databases">
        <title>Vibrio harveyi strains pathogenic to white snook Centropomus viridis Lockington (1877) and potential probiotic bacteria.</title>
        <authorList>
            <person name="Soto-Rodriguez S."/>
            <person name="Gomez-Gil B."/>
            <person name="Lozano-Olvera R."/>
        </authorList>
    </citation>
    <scope>NUCLEOTIDE SEQUENCE [LARGE SCALE GENOMIC DNA]</scope>
    <source>
        <strain evidence="2 3">CAIM 1508</strain>
    </source>
</reference>
<dbReference type="AlphaFoldDB" id="A0A8B3D8X0"/>
<comment type="caution">
    <text evidence="2">The sequence shown here is derived from an EMBL/GenBank/DDBJ whole genome shotgun (WGS) entry which is preliminary data.</text>
</comment>
<dbReference type="RefSeq" id="WP_114092999.1">
    <property type="nucleotide sequence ID" value="NZ_QOUW02000174.1"/>
</dbReference>
<evidence type="ECO:0000256" key="1">
    <source>
        <dbReference type="SAM" id="MobiDB-lite"/>
    </source>
</evidence>